<evidence type="ECO:0000256" key="6">
    <source>
        <dbReference type="RuleBase" id="RU363077"/>
    </source>
</evidence>
<feature type="transmembrane region" description="Helical" evidence="6">
    <location>
        <begin position="320"/>
        <end position="340"/>
    </location>
</feature>
<keyword evidence="4 6" id="KW-1133">Transmembrane helix</keyword>
<comment type="subcellular location">
    <subcellularLocation>
        <location evidence="1 6">Membrane</location>
        <topology evidence="1 6">Multi-pass membrane protein</topology>
    </subcellularLocation>
</comment>
<evidence type="ECO:0000256" key="3">
    <source>
        <dbReference type="ARBA" id="ARBA00022692"/>
    </source>
</evidence>
<keyword evidence="5 6" id="KW-0472">Membrane</keyword>
<name>A0A3S3N732_9MAGN</name>
<feature type="transmembrane region" description="Helical" evidence="6">
    <location>
        <begin position="255"/>
        <end position="276"/>
    </location>
</feature>
<dbReference type="InterPro" id="IPR030184">
    <property type="entry name" value="WAT1-related"/>
</dbReference>
<gene>
    <name evidence="8" type="ORF">CKAN_02287900</name>
</gene>
<evidence type="ECO:0000259" key="7">
    <source>
        <dbReference type="Pfam" id="PF00892"/>
    </source>
</evidence>
<evidence type="ECO:0000313" key="9">
    <source>
        <dbReference type="Proteomes" id="UP000283530"/>
    </source>
</evidence>
<feature type="domain" description="EamA" evidence="7">
    <location>
        <begin position="226"/>
        <end position="363"/>
    </location>
</feature>
<dbReference type="STRING" id="337451.A0A3S3N732"/>
<keyword evidence="3 6" id="KW-0812">Transmembrane</keyword>
<dbReference type="GO" id="GO:0022857">
    <property type="term" value="F:transmembrane transporter activity"/>
    <property type="evidence" value="ECO:0007669"/>
    <property type="project" value="InterPro"/>
</dbReference>
<dbReference type="AlphaFoldDB" id="A0A3S3N732"/>
<accession>A0A3S3N732</accession>
<evidence type="ECO:0000256" key="5">
    <source>
        <dbReference type="ARBA" id="ARBA00023136"/>
    </source>
</evidence>
<keyword evidence="9" id="KW-1185">Reference proteome</keyword>
<dbReference type="SUPFAM" id="SSF103481">
    <property type="entry name" value="Multidrug resistance efflux transporter EmrE"/>
    <property type="match status" value="2"/>
</dbReference>
<organism evidence="8 9">
    <name type="scientific">Cinnamomum micranthum f. kanehirae</name>
    <dbReference type="NCBI Taxonomy" id="337451"/>
    <lineage>
        <taxon>Eukaryota</taxon>
        <taxon>Viridiplantae</taxon>
        <taxon>Streptophyta</taxon>
        <taxon>Embryophyta</taxon>
        <taxon>Tracheophyta</taxon>
        <taxon>Spermatophyta</taxon>
        <taxon>Magnoliopsida</taxon>
        <taxon>Magnoliidae</taxon>
        <taxon>Laurales</taxon>
        <taxon>Lauraceae</taxon>
        <taxon>Cinnamomum</taxon>
    </lineage>
</organism>
<evidence type="ECO:0000313" key="8">
    <source>
        <dbReference type="EMBL" id="RWR93616.1"/>
    </source>
</evidence>
<feature type="transmembrane region" description="Helical" evidence="6">
    <location>
        <begin position="223"/>
        <end position="243"/>
    </location>
</feature>
<dbReference type="PANTHER" id="PTHR31218">
    <property type="entry name" value="WAT1-RELATED PROTEIN"/>
    <property type="match status" value="1"/>
</dbReference>
<protein>
    <recommendedName>
        <fullName evidence="6">WAT1-related protein</fullName>
    </recommendedName>
</protein>
<feature type="transmembrane region" description="Helical" evidence="6">
    <location>
        <begin position="346"/>
        <end position="365"/>
    </location>
</feature>
<dbReference type="InterPro" id="IPR037185">
    <property type="entry name" value="EmrE-like"/>
</dbReference>
<dbReference type="Pfam" id="PF00892">
    <property type="entry name" value="EamA"/>
    <property type="match status" value="2"/>
</dbReference>
<feature type="transmembrane region" description="Helical" evidence="6">
    <location>
        <begin position="50"/>
        <end position="67"/>
    </location>
</feature>
<dbReference type="EMBL" id="QPKB01000010">
    <property type="protein sequence ID" value="RWR93616.1"/>
    <property type="molecule type" value="Genomic_DNA"/>
</dbReference>
<dbReference type="GO" id="GO:0016020">
    <property type="term" value="C:membrane"/>
    <property type="evidence" value="ECO:0007669"/>
    <property type="project" value="UniProtKB-SubCell"/>
</dbReference>
<feature type="transmembrane region" description="Helical" evidence="6">
    <location>
        <begin position="288"/>
        <end position="308"/>
    </location>
</feature>
<comment type="similarity">
    <text evidence="2 6">Belongs to the drug/metabolite transporter (DMT) superfamily. Plant drug/metabolite exporter (P-DME) (TC 2.A.7.4) family.</text>
</comment>
<sequence>MLTTTIFLKKRITYFHTILPECLFQLQNNSAIFSSYNLKSTFLEMEGKKPYLAGILIQSLYAGMYLVSKAALNDGMNSFVFTFYRQAAAAIFLVPVAIAYERKGAPPLSCKVLFKIFMLAFFGICLPLNALGLGLRYTSSSLAAATTNLLPAITFFIALLLRMEVVKLRSLYGIAKVVGIILSLGGAATIALYKGPHLKPFNHHHPFGNATVGAHHAHSNKSWIEGSFIMLAGNILWGLWLVTQGPVLKEYPSKLLFTTLQCVLSTVQSFLLALAFERDISQWKLGLDVRLTAVAYSGIVVTGVTFYLQTWCIEKKGPVFLAMFTPLALIITTICSTFLLGELISLGSVIGGLLMVGGLYSVLWGKHKEQTVDKSIADENKECSEVVREEP</sequence>
<reference evidence="8 9" key="1">
    <citation type="journal article" date="2019" name="Nat. Plants">
        <title>Stout camphor tree genome fills gaps in understanding of flowering plant genome evolution.</title>
        <authorList>
            <person name="Chaw S.M."/>
            <person name="Liu Y.C."/>
            <person name="Wu Y.W."/>
            <person name="Wang H.Y."/>
            <person name="Lin C.I."/>
            <person name="Wu C.S."/>
            <person name="Ke H.M."/>
            <person name="Chang L.Y."/>
            <person name="Hsu C.Y."/>
            <person name="Yang H.T."/>
            <person name="Sudianto E."/>
            <person name="Hsu M.H."/>
            <person name="Wu K.P."/>
            <person name="Wang L.N."/>
            <person name="Leebens-Mack J.H."/>
            <person name="Tsai I.J."/>
        </authorList>
    </citation>
    <scope>NUCLEOTIDE SEQUENCE [LARGE SCALE GENOMIC DNA]</scope>
    <source>
        <strain evidence="9">cv. Chaw 1501</strain>
        <tissue evidence="8">Young leaves</tissue>
    </source>
</reference>
<dbReference type="InterPro" id="IPR000620">
    <property type="entry name" value="EamA_dom"/>
</dbReference>
<comment type="caution">
    <text evidence="8">The sequence shown here is derived from an EMBL/GenBank/DDBJ whole genome shotgun (WGS) entry which is preliminary data.</text>
</comment>
<feature type="transmembrane region" description="Helical" evidence="6">
    <location>
        <begin position="112"/>
        <end position="135"/>
    </location>
</feature>
<evidence type="ECO:0000256" key="4">
    <source>
        <dbReference type="ARBA" id="ARBA00022989"/>
    </source>
</evidence>
<evidence type="ECO:0000256" key="1">
    <source>
        <dbReference type="ARBA" id="ARBA00004141"/>
    </source>
</evidence>
<evidence type="ECO:0000256" key="2">
    <source>
        <dbReference type="ARBA" id="ARBA00007635"/>
    </source>
</evidence>
<feature type="transmembrane region" description="Helical" evidence="6">
    <location>
        <begin position="79"/>
        <end position="100"/>
    </location>
</feature>
<feature type="transmembrane region" description="Helical" evidence="6">
    <location>
        <begin position="141"/>
        <end position="161"/>
    </location>
</feature>
<feature type="transmembrane region" description="Helical" evidence="6">
    <location>
        <begin position="173"/>
        <end position="193"/>
    </location>
</feature>
<dbReference type="Proteomes" id="UP000283530">
    <property type="component" value="Unassembled WGS sequence"/>
</dbReference>
<dbReference type="OrthoDB" id="1718296at2759"/>
<proteinExistence type="inferred from homology"/>
<feature type="domain" description="EamA" evidence="7">
    <location>
        <begin position="51"/>
        <end position="180"/>
    </location>
</feature>